<comment type="caution">
    <text evidence="1">The sequence shown here is derived from an EMBL/GenBank/DDBJ whole genome shotgun (WGS) entry which is preliminary data.</text>
</comment>
<evidence type="ECO:0008006" key="3">
    <source>
        <dbReference type="Google" id="ProtNLM"/>
    </source>
</evidence>
<dbReference type="Proteomes" id="UP000018211">
    <property type="component" value="Unassembled WGS sequence"/>
</dbReference>
<dbReference type="AlphaFoldDB" id="A0AAV2VVL0"/>
<gene>
    <name evidence="1" type="ORF">VIBNISOn1_600059</name>
</gene>
<reference evidence="1 2" key="1">
    <citation type="journal article" date="2013" name="ISME J.">
        <title>Comparative genomics of pathogenic lineages of Vibrio nigripulchritudo identifies virulence-associated traits.</title>
        <authorList>
            <person name="Goudenege D."/>
            <person name="Labreuche Y."/>
            <person name="Krin E."/>
            <person name="Ansquer D."/>
            <person name="Mangenot S."/>
            <person name="Calteau A."/>
            <person name="Medigue C."/>
            <person name="Mazel D."/>
            <person name="Polz M.F."/>
            <person name="Le Roux F."/>
        </authorList>
    </citation>
    <scope>NUCLEOTIDE SEQUENCE [LARGE SCALE GENOMIC DNA]</scope>
    <source>
        <strain evidence="1 2">SOn1</strain>
    </source>
</reference>
<evidence type="ECO:0000313" key="1">
    <source>
        <dbReference type="EMBL" id="CCO48751.1"/>
    </source>
</evidence>
<dbReference type="EMBL" id="CAOF01000154">
    <property type="protein sequence ID" value="CCO48751.1"/>
    <property type="molecule type" value="Genomic_DNA"/>
</dbReference>
<sequence length="38" mass="4577">MLSVRLTVEQDLQAIRSLEAFHRIWVMRLQRVHKACLK</sequence>
<accession>A0AAV2VVL0</accession>
<organism evidence="1 2">
    <name type="scientific">Vibrio nigripulchritudo SOn1</name>
    <dbReference type="NCBI Taxonomy" id="1238450"/>
    <lineage>
        <taxon>Bacteria</taxon>
        <taxon>Pseudomonadati</taxon>
        <taxon>Pseudomonadota</taxon>
        <taxon>Gammaproteobacteria</taxon>
        <taxon>Vibrionales</taxon>
        <taxon>Vibrionaceae</taxon>
        <taxon>Vibrio</taxon>
    </lineage>
</organism>
<protein>
    <recommendedName>
        <fullName evidence="3">Acetyltransferase</fullName>
    </recommendedName>
</protein>
<proteinExistence type="predicted"/>
<name>A0AAV2VVL0_9VIBR</name>
<evidence type="ECO:0000313" key="2">
    <source>
        <dbReference type="Proteomes" id="UP000018211"/>
    </source>
</evidence>